<accession>A0A371K3V2</accession>
<dbReference type="SUPFAM" id="SSF48452">
    <property type="entry name" value="TPR-like"/>
    <property type="match status" value="1"/>
</dbReference>
<evidence type="ECO:0000313" key="4">
    <source>
        <dbReference type="Proteomes" id="UP000264492"/>
    </source>
</evidence>
<evidence type="ECO:0000313" key="3">
    <source>
        <dbReference type="EMBL" id="RDZ28616.1"/>
    </source>
</evidence>
<sequence>MSICLLLGLSGAAAAQVTGPLTAPPLMRADGAERPIALQSAQVEVEINGGLAQTTVELVFRNPNARPLEGNLQFPLADGQQISAFALDIDGRLRDAVPVPKAQGQAVFEAIERRNVDPALLERTEGNHFRLRVYPIPAQGTRRVRLSYVEALQPDGQGRRLHLPLAYARGLPTVDLRVLNRAGGAPRAQTGFGAVDFVRERDGYRAQLPAERVAAGGVSLLLPAARGAQAYTQAYDGQRYFVAEVPVAAAQAQRALPKVVGLLWDSSASGRKRDHAGELALLERYFAALGDAEVRLTRLRDRAEEAQSFQVRGGDWRELRAALKATVYDGATDPGGWTPSLQVQEYLLVSDGLFNYGQRRFPTLQRVQRLYAINGAGDAADSQRLAALAQAHGGRLLSWRNAAEREAAAQALLAAPTRLDELDGDGATDLVAASPYPQDGVLRIAGRLTSPQARITLHLSDRAPLQLKLEADTPVSAYAARLWAGYRVGELGAEPELHRAQIARLSRDFALVTPETSLLVLEAIEDYVQHEIVPPAEYRGQYERLLAERGRQREHDRRAHLDRIAAAFADEQQWWAKTWPKGRPPEPEHLKAEARAQGPDGVLYAPAPAAMAPPPAEPPVVFDEPSPVDSPALERVEVTGSRLRADDVAGGAPGNAGIGARIALQPWQPDSPYARRLRAATPEQAYAIYLDERDGYASSTAFYLDVADVLLEKGQRALALRVLSNLAELDLENRHVLRVLGYRLLQADEPALALPLFERVARLGEQEPQSFRDLGLAQAAAGQPQAAIGSLYEVVARPWDARFEGVALIALHELNAIAAGAGGRLDTAAIDPRLLRNLPLDLRAVLSWDSDNSDMDLWVTDPNGERCFYQHKLTYQGGRISDDFTGGYGPEEFMLRQAKPGKYKVEANFFGDRQQLVTGATTLQLWLSTGFGTPNQRDQRVTLRLKERSETVFVGEFEVK</sequence>
<dbReference type="Proteomes" id="UP000264492">
    <property type="component" value="Unassembled WGS sequence"/>
</dbReference>
<reference evidence="3 4" key="1">
    <citation type="submission" date="2018-08" db="EMBL/GenBank/DDBJ databases">
        <title>Lysobacter sp. zong2l5, whole genome shotgun sequence.</title>
        <authorList>
            <person name="Zhang X."/>
            <person name="Feng G."/>
            <person name="Zhu H."/>
        </authorList>
    </citation>
    <scope>NUCLEOTIDE SEQUENCE [LARGE SCALE GENOMIC DNA]</scope>
    <source>
        <strain evidence="4">zong2l5</strain>
    </source>
</reference>
<feature type="domain" description="VIT" evidence="2">
    <location>
        <begin position="22"/>
        <end position="150"/>
    </location>
</feature>
<evidence type="ECO:0000259" key="2">
    <source>
        <dbReference type="PROSITE" id="PS51468"/>
    </source>
</evidence>
<organism evidence="3 4">
    <name type="scientific">Lysobacter silvisoli</name>
    <dbReference type="NCBI Taxonomy" id="2293254"/>
    <lineage>
        <taxon>Bacteria</taxon>
        <taxon>Pseudomonadati</taxon>
        <taxon>Pseudomonadota</taxon>
        <taxon>Gammaproteobacteria</taxon>
        <taxon>Lysobacterales</taxon>
        <taxon>Lysobacteraceae</taxon>
        <taxon>Lysobacter</taxon>
    </lineage>
</organism>
<dbReference type="AlphaFoldDB" id="A0A371K3V2"/>
<dbReference type="RefSeq" id="WP_115858055.1">
    <property type="nucleotide sequence ID" value="NZ_QTSU01000001.1"/>
</dbReference>
<evidence type="ECO:0000256" key="1">
    <source>
        <dbReference type="SAM" id="SignalP"/>
    </source>
</evidence>
<dbReference type="Pfam" id="PF09906">
    <property type="entry name" value="DUF2135"/>
    <property type="match status" value="1"/>
</dbReference>
<dbReference type="InterPro" id="IPR011990">
    <property type="entry name" value="TPR-like_helical_dom_sf"/>
</dbReference>
<dbReference type="InterPro" id="IPR013694">
    <property type="entry name" value="VIT"/>
</dbReference>
<keyword evidence="1" id="KW-0732">Signal</keyword>
<gene>
    <name evidence="3" type="ORF">DX914_05685</name>
</gene>
<dbReference type="Gene3D" id="1.25.40.10">
    <property type="entry name" value="Tetratricopeptide repeat domain"/>
    <property type="match status" value="1"/>
</dbReference>
<dbReference type="EMBL" id="QTSU01000001">
    <property type="protein sequence ID" value="RDZ28616.1"/>
    <property type="molecule type" value="Genomic_DNA"/>
</dbReference>
<dbReference type="Pfam" id="PF08487">
    <property type="entry name" value="VIT"/>
    <property type="match status" value="1"/>
</dbReference>
<dbReference type="Gene3D" id="2.60.120.380">
    <property type="match status" value="1"/>
</dbReference>
<protein>
    <submittedName>
        <fullName evidence="3">DUF2135 domain-containing protein</fullName>
    </submittedName>
</protein>
<feature type="chain" id="PRO_5016985079" evidence="1">
    <location>
        <begin position="16"/>
        <end position="960"/>
    </location>
</feature>
<comment type="caution">
    <text evidence="3">The sequence shown here is derived from an EMBL/GenBank/DDBJ whole genome shotgun (WGS) entry which is preliminary data.</text>
</comment>
<dbReference type="OrthoDB" id="266279at2"/>
<name>A0A371K3V2_9GAMM</name>
<proteinExistence type="predicted"/>
<feature type="signal peptide" evidence="1">
    <location>
        <begin position="1"/>
        <end position="15"/>
    </location>
</feature>
<dbReference type="PROSITE" id="PS51468">
    <property type="entry name" value="VIT"/>
    <property type="match status" value="1"/>
</dbReference>
<keyword evidence="4" id="KW-1185">Reference proteome</keyword>
<dbReference type="InterPro" id="IPR019220">
    <property type="entry name" value="DUF2135"/>
</dbReference>